<keyword evidence="3" id="KW-1185">Reference proteome</keyword>
<dbReference type="RefSeq" id="WP_237381558.1">
    <property type="nucleotide sequence ID" value="NZ_CP071793.1"/>
</dbReference>
<accession>A0A8A4TR28</accession>
<evidence type="ECO:0000313" key="2">
    <source>
        <dbReference type="EMBL" id="QTD51431.1"/>
    </source>
</evidence>
<evidence type="ECO:0000313" key="3">
    <source>
        <dbReference type="Proteomes" id="UP000663929"/>
    </source>
</evidence>
<sequence>MSDTEQILAYLEDQIGPGSTEGELFPAQGKSDPRHVRIEGVFENKGTFSLAFDRRPGKSIPKGHPFILFLVVSGHRVRTCEIHYQRAFRDNQHIFTIPKKIYHAERRSHSRVSLPPRDKSQILILEGLDQGTGLHGRPLNLCERGMCLKVDKAMHIKSQRFIPLTKDLFKPGQPLYMVRIKHLVGPTPIECSAEVRHLTFNHGRYMLGIRLANMGTEERAAYMRYIESRHPMNHDGFPLLGRIRFRDAKRDPERHAEQGTPAAAPAKKPVLSKKVEEASQASNTTQPSGNETARVAPNPSTSMGALLITPPGEVRDRIVSALAEAGVGSNCIDDLTHISKLPVGAAIDVVFLYQGEDHNLTIAALEQLRQIPFFATIPMVLVCDHLDMRTKIAAKSHGVSRVLAADEQDLAGRTRQLLAPLMPKS</sequence>
<reference evidence="2" key="1">
    <citation type="submission" date="2021-03" db="EMBL/GenBank/DDBJ databases">
        <title>Acanthopleuribacteraceae sp. M133.</title>
        <authorList>
            <person name="Wang G."/>
        </authorList>
    </citation>
    <scope>NUCLEOTIDE SEQUENCE</scope>
    <source>
        <strain evidence="2">M133</strain>
    </source>
</reference>
<proteinExistence type="predicted"/>
<protein>
    <submittedName>
        <fullName evidence="2">PilZ domain-containing protein</fullName>
    </submittedName>
</protein>
<dbReference type="EMBL" id="CP071793">
    <property type="protein sequence ID" value="QTD51431.1"/>
    <property type="molecule type" value="Genomic_DNA"/>
</dbReference>
<feature type="compositionally biased region" description="Polar residues" evidence="1">
    <location>
        <begin position="279"/>
        <end position="291"/>
    </location>
</feature>
<feature type="region of interest" description="Disordered" evidence="1">
    <location>
        <begin position="249"/>
        <end position="305"/>
    </location>
</feature>
<dbReference type="Gene3D" id="2.40.10.220">
    <property type="entry name" value="predicted glycosyltransferase like domains"/>
    <property type="match status" value="1"/>
</dbReference>
<dbReference type="AlphaFoldDB" id="A0A8A4TR28"/>
<dbReference type="Proteomes" id="UP000663929">
    <property type="component" value="Chromosome"/>
</dbReference>
<dbReference type="KEGG" id="scor:J3U87_03085"/>
<name>A0A8A4TR28_SULCO</name>
<gene>
    <name evidence="2" type="ORF">J3U87_03085</name>
</gene>
<evidence type="ECO:0000256" key="1">
    <source>
        <dbReference type="SAM" id="MobiDB-lite"/>
    </source>
</evidence>
<organism evidence="2 3">
    <name type="scientific">Sulfidibacter corallicola</name>
    <dbReference type="NCBI Taxonomy" id="2818388"/>
    <lineage>
        <taxon>Bacteria</taxon>
        <taxon>Pseudomonadati</taxon>
        <taxon>Acidobacteriota</taxon>
        <taxon>Holophagae</taxon>
        <taxon>Acanthopleuribacterales</taxon>
        <taxon>Acanthopleuribacteraceae</taxon>
        <taxon>Sulfidibacter</taxon>
    </lineage>
</organism>